<organism evidence="1 2">
    <name type="scientific">Eumeta variegata</name>
    <name type="common">Bagworm moth</name>
    <name type="synonym">Eumeta japonica</name>
    <dbReference type="NCBI Taxonomy" id="151549"/>
    <lineage>
        <taxon>Eukaryota</taxon>
        <taxon>Metazoa</taxon>
        <taxon>Ecdysozoa</taxon>
        <taxon>Arthropoda</taxon>
        <taxon>Hexapoda</taxon>
        <taxon>Insecta</taxon>
        <taxon>Pterygota</taxon>
        <taxon>Neoptera</taxon>
        <taxon>Endopterygota</taxon>
        <taxon>Lepidoptera</taxon>
        <taxon>Glossata</taxon>
        <taxon>Ditrysia</taxon>
        <taxon>Tineoidea</taxon>
        <taxon>Psychidae</taxon>
        <taxon>Oiketicinae</taxon>
        <taxon>Eumeta</taxon>
    </lineage>
</organism>
<dbReference type="EMBL" id="BGZK01000570">
    <property type="protein sequence ID" value="GBP50686.1"/>
    <property type="molecule type" value="Genomic_DNA"/>
</dbReference>
<name>A0A4C1WGX3_EUMVA</name>
<gene>
    <name evidence="1" type="ORF">EVAR_34194_1</name>
</gene>
<keyword evidence="2" id="KW-1185">Reference proteome</keyword>
<evidence type="ECO:0000313" key="1">
    <source>
        <dbReference type="EMBL" id="GBP50686.1"/>
    </source>
</evidence>
<comment type="caution">
    <text evidence="1">The sequence shown here is derived from an EMBL/GenBank/DDBJ whole genome shotgun (WGS) entry which is preliminary data.</text>
</comment>
<reference evidence="1 2" key="1">
    <citation type="journal article" date="2019" name="Commun. Biol.">
        <title>The bagworm genome reveals a unique fibroin gene that provides high tensile strength.</title>
        <authorList>
            <person name="Kono N."/>
            <person name="Nakamura H."/>
            <person name="Ohtoshi R."/>
            <person name="Tomita M."/>
            <person name="Numata K."/>
            <person name="Arakawa K."/>
        </authorList>
    </citation>
    <scope>NUCLEOTIDE SEQUENCE [LARGE SCALE GENOMIC DNA]</scope>
</reference>
<protein>
    <submittedName>
        <fullName evidence="1">Uncharacterized protein</fullName>
    </submittedName>
</protein>
<evidence type="ECO:0000313" key="2">
    <source>
        <dbReference type="Proteomes" id="UP000299102"/>
    </source>
</evidence>
<dbReference type="Proteomes" id="UP000299102">
    <property type="component" value="Unassembled WGS sequence"/>
</dbReference>
<sequence>MVIGNNNVNVARFKFDIGSGLESRGGARSGSRVNSVNEKLANAEKDIMHPDVITLIMSKLHSICTQRYCLAHGHTRVKCLCLT</sequence>
<proteinExistence type="predicted"/>
<dbReference type="AlphaFoldDB" id="A0A4C1WGX3"/>
<accession>A0A4C1WGX3</accession>